<dbReference type="Proteomes" id="UP000799444">
    <property type="component" value="Unassembled WGS sequence"/>
</dbReference>
<proteinExistence type="predicted"/>
<reference evidence="2" key="1">
    <citation type="journal article" date="2020" name="Stud. Mycol.">
        <title>101 Dothideomycetes genomes: a test case for predicting lifestyles and emergence of pathogens.</title>
        <authorList>
            <person name="Haridas S."/>
            <person name="Albert R."/>
            <person name="Binder M."/>
            <person name="Bloem J."/>
            <person name="Labutti K."/>
            <person name="Salamov A."/>
            <person name="Andreopoulos B."/>
            <person name="Baker S."/>
            <person name="Barry K."/>
            <person name="Bills G."/>
            <person name="Bluhm B."/>
            <person name="Cannon C."/>
            <person name="Castanera R."/>
            <person name="Culley D."/>
            <person name="Daum C."/>
            <person name="Ezra D."/>
            <person name="Gonzalez J."/>
            <person name="Henrissat B."/>
            <person name="Kuo A."/>
            <person name="Liang C."/>
            <person name="Lipzen A."/>
            <person name="Lutzoni F."/>
            <person name="Magnuson J."/>
            <person name="Mondo S."/>
            <person name="Nolan M."/>
            <person name="Ohm R."/>
            <person name="Pangilinan J."/>
            <person name="Park H.-J."/>
            <person name="Ramirez L."/>
            <person name="Alfaro M."/>
            <person name="Sun H."/>
            <person name="Tritt A."/>
            <person name="Yoshinaga Y."/>
            <person name="Zwiers L.-H."/>
            <person name="Turgeon B."/>
            <person name="Goodwin S."/>
            <person name="Spatafora J."/>
            <person name="Crous P."/>
            <person name="Grigoriev I."/>
        </authorList>
    </citation>
    <scope>NUCLEOTIDE SEQUENCE</scope>
    <source>
        <strain evidence="2">CBS 125425</strain>
    </source>
</reference>
<keyword evidence="3" id="KW-1185">Reference proteome</keyword>
<comment type="caution">
    <text evidence="2">The sequence shown here is derived from an EMBL/GenBank/DDBJ whole genome shotgun (WGS) entry which is preliminary data.</text>
</comment>
<feature type="region of interest" description="Disordered" evidence="1">
    <location>
        <begin position="1"/>
        <end position="48"/>
    </location>
</feature>
<organism evidence="2 3">
    <name type="scientific">Polyplosphaeria fusca</name>
    <dbReference type="NCBI Taxonomy" id="682080"/>
    <lineage>
        <taxon>Eukaryota</taxon>
        <taxon>Fungi</taxon>
        <taxon>Dikarya</taxon>
        <taxon>Ascomycota</taxon>
        <taxon>Pezizomycotina</taxon>
        <taxon>Dothideomycetes</taxon>
        <taxon>Pleosporomycetidae</taxon>
        <taxon>Pleosporales</taxon>
        <taxon>Tetraplosphaeriaceae</taxon>
        <taxon>Polyplosphaeria</taxon>
    </lineage>
</organism>
<accession>A0A9P4V195</accession>
<evidence type="ECO:0000256" key="1">
    <source>
        <dbReference type="SAM" id="MobiDB-lite"/>
    </source>
</evidence>
<feature type="compositionally biased region" description="Pro residues" evidence="1">
    <location>
        <begin position="1"/>
        <end position="11"/>
    </location>
</feature>
<gene>
    <name evidence="2" type="ORF">EJ04DRAFT_247117</name>
</gene>
<protein>
    <submittedName>
        <fullName evidence="2">Uncharacterized protein</fullName>
    </submittedName>
</protein>
<dbReference type="EMBL" id="ML996149">
    <property type="protein sequence ID" value="KAF2734309.1"/>
    <property type="molecule type" value="Genomic_DNA"/>
</dbReference>
<evidence type="ECO:0000313" key="3">
    <source>
        <dbReference type="Proteomes" id="UP000799444"/>
    </source>
</evidence>
<evidence type="ECO:0000313" key="2">
    <source>
        <dbReference type="EMBL" id="KAF2734309.1"/>
    </source>
</evidence>
<sequence>MPSVGPTPPSGAPSQRMPPSQRMQRPGAVHGIPTYMSGASEPATRSTSWRVRVPTRVAEGMQTPHRAVGRLVHGAMVRPLRDCTVHPERCGSEERPRHVVADHARRLASCRRLVGQDAGVGVGKPVLLSALHDISISSPSSEAQRKTRSFVYVQSKRASSLPSQFPSDP</sequence>
<dbReference type="AlphaFoldDB" id="A0A9P4V195"/>
<name>A0A9P4V195_9PLEO</name>